<dbReference type="SUPFAM" id="SSF53300">
    <property type="entry name" value="vWA-like"/>
    <property type="match status" value="1"/>
</dbReference>
<organism evidence="4 5">
    <name type="scientific">Candidatus Blautia avicola</name>
    <dbReference type="NCBI Taxonomy" id="2838483"/>
    <lineage>
        <taxon>Bacteria</taxon>
        <taxon>Bacillati</taxon>
        <taxon>Bacillota</taxon>
        <taxon>Clostridia</taxon>
        <taxon>Lachnospirales</taxon>
        <taxon>Lachnospiraceae</taxon>
        <taxon>Blautia</taxon>
    </lineage>
</organism>
<dbReference type="InterPro" id="IPR036465">
    <property type="entry name" value="vWFA_dom_sf"/>
</dbReference>
<protein>
    <submittedName>
        <fullName evidence="4">VWA domain-containing protein</fullName>
    </submittedName>
</protein>
<dbReference type="EMBL" id="DWUY01000299">
    <property type="protein sequence ID" value="HJD29985.1"/>
    <property type="molecule type" value="Genomic_DNA"/>
</dbReference>
<gene>
    <name evidence="4" type="ORF">H9914_13490</name>
</gene>
<evidence type="ECO:0000313" key="5">
    <source>
        <dbReference type="Proteomes" id="UP000823892"/>
    </source>
</evidence>
<accession>A0A9D2QUS2</accession>
<sequence length="680" mass="76105">MKCKRCGKELKPGDKFCMNCGAKVEKAEIPAGLKNDQGLKNIKQNTAAKKKSKIPVIAAVLAVIVLAAAAAAGGLLLLPEYQRQKVVSEIEKLQIPEYTEQADSLEDQWRSTGILDLSEKNDLIHELKDIKTEAENFQECKEDVEHLENEKETYNLDEVKYSAYVEALTACETAINEDRASEALALYDQAEQAREDLISANDAYIQERMELYESLDLENADADVKAGYEENMKTLDSLESAENGKDYAAFKEAFAKMDATVYMYIEPENPLSVSVQQVDASDFPKVKLYLQILNSDTGEVPEDLESSFFYINKKDANAQYIKETVTAVNQLNEQEALKVDMVADVSDSMSGSPMAEAQSIMKNFVNSVQFQAGDMVEMTAFSNGVYLEKEFTSDPDTLIAAINDLHTDNMTSLYDALYTAVGRAASQTGARCVIAFTDGLDNYSQCSADDVINLANRYHIPVFIIGIGDADYSGVKELAEQTGGKYYNSQDVYGIEGIYDEIYRMEKELYLLEYEDTSGAEITDQADIQVGYRSLEYGGECEYVYTPNTLLSVDADVLYTDGPEAVVEKYMKNFDDAMTNMDFSYIEDCLLPGSSIYEDQKAYVQRGIEEQLDSYEIVKAEYSDENNCIVTTRETYYVRVQGEPLQLMTQECRYQVVKNGGDWKMSAFAGDIHVLSRIDQ</sequence>
<dbReference type="InterPro" id="IPR026870">
    <property type="entry name" value="Zinc_ribbon_dom"/>
</dbReference>
<reference evidence="4" key="2">
    <citation type="submission" date="2021-04" db="EMBL/GenBank/DDBJ databases">
        <authorList>
            <person name="Gilroy R."/>
        </authorList>
    </citation>
    <scope>NUCLEOTIDE SEQUENCE</scope>
    <source>
        <strain evidence="4">ChiBcec6-4105</strain>
    </source>
</reference>
<keyword evidence="2" id="KW-0812">Transmembrane</keyword>
<dbReference type="Gene3D" id="3.40.50.410">
    <property type="entry name" value="von Willebrand factor, type A domain"/>
    <property type="match status" value="1"/>
</dbReference>
<evidence type="ECO:0000256" key="1">
    <source>
        <dbReference type="SAM" id="Coils"/>
    </source>
</evidence>
<evidence type="ECO:0000259" key="3">
    <source>
        <dbReference type="PROSITE" id="PS50234"/>
    </source>
</evidence>
<dbReference type="InterPro" id="IPR054528">
    <property type="entry name" value="TcaA_5th"/>
</dbReference>
<evidence type="ECO:0000256" key="2">
    <source>
        <dbReference type="SAM" id="Phobius"/>
    </source>
</evidence>
<dbReference type="Pfam" id="PF13240">
    <property type="entry name" value="Zn_Ribbon_1"/>
    <property type="match status" value="1"/>
</dbReference>
<feature type="domain" description="VWFA" evidence="3">
    <location>
        <begin position="338"/>
        <end position="502"/>
    </location>
</feature>
<keyword evidence="2" id="KW-0472">Membrane</keyword>
<dbReference type="PROSITE" id="PS50234">
    <property type="entry name" value="VWFA"/>
    <property type="match status" value="1"/>
</dbReference>
<dbReference type="AlphaFoldDB" id="A0A9D2QUS2"/>
<dbReference type="Proteomes" id="UP000823892">
    <property type="component" value="Unassembled WGS sequence"/>
</dbReference>
<dbReference type="CDD" id="cd00198">
    <property type="entry name" value="vWFA"/>
    <property type="match status" value="1"/>
</dbReference>
<comment type="caution">
    <text evidence="4">The sequence shown here is derived from an EMBL/GenBank/DDBJ whole genome shotgun (WGS) entry which is preliminary data.</text>
</comment>
<name>A0A9D2QUS2_9FIRM</name>
<proteinExistence type="predicted"/>
<dbReference type="InterPro" id="IPR002035">
    <property type="entry name" value="VWF_A"/>
</dbReference>
<dbReference type="SMART" id="SM00327">
    <property type="entry name" value="VWA"/>
    <property type="match status" value="1"/>
</dbReference>
<feature type="transmembrane region" description="Helical" evidence="2">
    <location>
        <begin position="56"/>
        <end position="78"/>
    </location>
</feature>
<keyword evidence="2" id="KW-1133">Transmembrane helix</keyword>
<dbReference type="Pfam" id="PF00092">
    <property type="entry name" value="VWA"/>
    <property type="match status" value="1"/>
</dbReference>
<keyword evidence="1" id="KW-0175">Coiled coil</keyword>
<evidence type="ECO:0000313" key="4">
    <source>
        <dbReference type="EMBL" id="HJD29985.1"/>
    </source>
</evidence>
<feature type="coiled-coil region" evidence="1">
    <location>
        <begin position="130"/>
        <end position="157"/>
    </location>
</feature>
<reference evidence="4" key="1">
    <citation type="journal article" date="2021" name="PeerJ">
        <title>Extensive microbial diversity within the chicken gut microbiome revealed by metagenomics and culture.</title>
        <authorList>
            <person name="Gilroy R."/>
            <person name="Ravi A."/>
            <person name="Getino M."/>
            <person name="Pursley I."/>
            <person name="Horton D.L."/>
            <person name="Alikhan N.F."/>
            <person name="Baker D."/>
            <person name="Gharbi K."/>
            <person name="Hall N."/>
            <person name="Watson M."/>
            <person name="Adriaenssens E.M."/>
            <person name="Foster-Nyarko E."/>
            <person name="Jarju S."/>
            <person name="Secka A."/>
            <person name="Antonio M."/>
            <person name="Oren A."/>
            <person name="Chaudhuri R.R."/>
            <person name="La Ragione R."/>
            <person name="Hildebrand F."/>
            <person name="Pallen M.J."/>
        </authorList>
    </citation>
    <scope>NUCLEOTIDE SEQUENCE</scope>
    <source>
        <strain evidence="4">ChiBcec6-4105</strain>
    </source>
</reference>
<dbReference type="Pfam" id="PF22819">
    <property type="entry name" value="TcaA_5th"/>
    <property type="match status" value="1"/>
</dbReference>